<accession>A0A7J6X7V8</accession>
<gene>
    <name evidence="2" type="ORF">FRX31_005435</name>
</gene>
<sequence>TAVQKVLAQAMVKQKRKQAHSNENGSSSKQEWVRGPSTLVKVFQQPQGSKLQLFWNGSGQPCGPGRV</sequence>
<evidence type="ECO:0000313" key="2">
    <source>
        <dbReference type="EMBL" id="KAF5204978.1"/>
    </source>
</evidence>
<proteinExistence type="predicted"/>
<reference evidence="2 3" key="1">
    <citation type="submission" date="2020-06" db="EMBL/GenBank/DDBJ databases">
        <title>Transcriptomic and genomic resources for Thalictrum thalictroides and T. hernandezii: Facilitating candidate gene discovery in an emerging model plant lineage.</title>
        <authorList>
            <person name="Arias T."/>
            <person name="Riano-Pachon D.M."/>
            <person name="Di Stilio V.S."/>
        </authorList>
    </citation>
    <scope>NUCLEOTIDE SEQUENCE [LARGE SCALE GENOMIC DNA]</scope>
    <source>
        <strain evidence="3">cv. WT478/WT964</strain>
        <tissue evidence="2">Leaves</tissue>
    </source>
</reference>
<feature type="compositionally biased region" description="Polar residues" evidence="1">
    <location>
        <begin position="21"/>
        <end position="30"/>
    </location>
</feature>
<feature type="region of interest" description="Disordered" evidence="1">
    <location>
        <begin position="10"/>
        <end position="33"/>
    </location>
</feature>
<dbReference type="EMBL" id="JABWDY010004681">
    <property type="protein sequence ID" value="KAF5204978.1"/>
    <property type="molecule type" value="Genomic_DNA"/>
</dbReference>
<evidence type="ECO:0000313" key="3">
    <source>
        <dbReference type="Proteomes" id="UP000554482"/>
    </source>
</evidence>
<organism evidence="2 3">
    <name type="scientific">Thalictrum thalictroides</name>
    <name type="common">Rue-anemone</name>
    <name type="synonym">Anemone thalictroides</name>
    <dbReference type="NCBI Taxonomy" id="46969"/>
    <lineage>
        <taxon>Eukaryota</taxon>
        <taxon>Viridiplantae</taxon>
        <taxon>Streptophyta</taxon>
        <taxon>Embryophyta</taxon>
        <taxon>Tracheophyta</taxon>
        <taxon>Spermatophyta</taxon>
        <taxon>Magnoliopsida</taxon>
        <taxon>Ranunculales</taxon>
        <taxon>Ranunculaceae</taxon>
        <taxon>Thalictroideae</taxon>
        <taxon>Thalictrum</taxon>
    </lineage>
</organism>
<dbReference type="OrthoDB" id="10484322at2759"/>
<dbReference type="Proteomes" id="UP000554482">
    <property type="component" value="Unassembled WGS sequence"/>
</dbReference>
<name>A0A7J6X7V8_THATH</name>
<evidence type="ECO:0000256" key="1">
    <source>
        <dbReference type="SAM" id="MobiDB-lite"/>
    </source>
</evidence>
<feature type="non-terminal residue" evidence="2">
    <location>
        <position position="1"/>
    </location>
</feature>
<comment type="caution">
    <text evidence="2">The sequence shown here is derived from an EMBL/GenBank/DDBJ whole genome shotgun (WGS) entry which is preliminary data.</text>
</comment>
<protein>
    <submittedName>
        <fullName evidence="2">Uncharacterized protein</fullName>
    </submittedName>
</protein>
<dbReference type="AlphaFoldDB" id="A0A7J6X7V8"/>
<keyword evidence="3" id="KW-1185">Reference proteome</keyword>